<keyword evidence="1" id="KW-0812">Transmembrane</keyword>
<reference evidence="2" key="1">
    <citation type="submission" date="2022-06" db="EMBL/GenBank/DDBJ databases">
        <title>Alkalimarinus sp. nov., isolated from gut of a Alitta virens.</title>
        <authorList>
            <person name="Yang A.I."/>
            <person name="Shin N.-R."/>
        </authorList>
    </citation>
    <scope>NUCLEOTIDE SEQUENCE</scope>
    <source>
        <strain evidence="2">A2M4</strain>
    </source>
</reference>
<dbReference type="InterPro" id="IPR013362">
    <property type="entry name" value="Pilus_4_PilV"/>
</dbReference>
<dbReference type="RefSeq" id="WP_265047092.1">
    <property type="nucleotide sequence ID" value="NZ_CP100390.1"/>
</dbReference>
<protein>
    <submittedName>
        <fullName evidence="2">Type IV pilus modification protein PilV</fullName>
    </submittedName>
</protein>
<feature type="transmembrane region" description="Helical" evidence="1">
    <location>
        <begin position="12"/>
        <end position="35"/>
    </location>
</feature>
<sequence>MQAVNKRDKQSGVSLIEVLVTVLILAIGLLGVASLQSLSLKGGTQSFLNSRAQMVTSDLVDRMMANMDSAVDGDYAGTPVAAEPTPNCHTASCSGAQMAAHDLWQVSDRMTNEMLLLRGALSVAYDAATREYSIAITWDAAVGGGASGGSYTASTCTAADNNNSGCMFTAVRF</sequence>
<organism evidence="2 3">
    <name type="scientific">Alkalimarinus alittae</name>
    <dbReference type="NCBI Taxonomy" id="2961619"/>
    <lineage>
        <taxon>Bacteria</taxon>
        <taxon>Pseudomonadati</taxon>
        <taxon>Pseudomonadota</taxon>
        <taxon>Gammaproteobacteria</taxon>
        <taxon>Alteromonadales</taxon>
        <taxon>Alteromonadaceae</taxon>
        <taxon>Alkalimarinus</taxon>
    </lineage>
</organism>
<keyword evidence="1" id="KW-1133">Transmembrane helix</keyword>
<gene>
    <name evidence="2" type="primary">pilV</name>
    <name evidence="2" type="ORF">NKI27_16295</name>
</gene>
<name>A0ABY6N0H9_9ALTE</name>
<dbReference type="Proteomes" id="UP001163739">
    <property type="component" value="Chromosome"/>
</dbReference>
<dbReference type="InterPro" id="IPR012902">
    <property type="entry name" value="N_methyl_site"/>
</dbReference>
<keyword evidence="3" id="KW-1185">Reference proteome</keyword>
<dbReference type="NCBIfam" id="TIGR02523">
    <property type="entry name" value="type_IV_pilV"/>
    <property type="match status" value="1"/>
</dbReference>
<proteinExistence type="predicted"/>
<keyword evidence="1" id="KW-0472">Membrane</keyword>
<evidence type="ECO:0000256" key="1">
    <source>
        <dbReference type="SAM" id="Phobius"/>
    </source>
</evidence>
<dbReference type="Pfam" id="PF07963">
    <property type="entry name" value="N_methyl"/>
    <property type="match status" value="1"/>
</dbReference>
<evidence type="ECO:0000313" key="2">
    <source>
        <dbReference type="EMBL" id="UZE95603.1"/>
    </source>
</evidence>
<dbReference type="NCBIfam" id="TIGR02532">
    <property type="entry name" value="IV_pilin_GFxxxE"/>
    <property type="match status" value="1"/>
</dbReference>
<dbReference type="EMBL" id="CP100390">
    <property type="protein sequence ID" value="UZE95603.1"/>
    <property type="molecule type" value="Genomic_DNA"/>
</dbReference>
<dbReference type="PROSITE" id="PS00409">
    <property type="entry name" value="PROKAR_NTER_METHYL"/>
    <property type="match status" value="1"/>
</dbReference>
<accession>A0ABY6N0H9</accession>
<evidence type="ECO:0000313" key="3">
    <source>
        <dbReference type="Proteomes" id="UP001163739"/>
    </source>
</evidence>